<name>A0ABW1YRI2_9GAMM</name>
<protein>
    <submittedName>
        <fullName evidence="2">Uncharacterized protein</fullName>
    </submittedName>
</protein>
<evidence type="ECO:0000256" key="1">
    <source>
        <dbReference type="SAM" id="Phobius"/>
    </source>
</evidence>
<dbReference type="EMBL" id="JBHSVR010000001">
    <property type="protein sequence ID" value="MFC6635241.1"/>
    <property type="molecule type" value="Genomic_DNA"/>
</dbReference>
<sequence length="101" mass="11442">MKFIQKITVYWKNRKKYPTFKDMPSWMLCILGGPSLLVSYYFGKHLAIPAGDEIIKVANEHGFNTLGITLSILVLVIGLYSMAFGAIATRCGQLLFQRHFV</sequence>
<gene>
    <name evidence="2" type="ORF">ACFQBM_18310</name>
</gene>
<accession>A0ABW1YRI2</accession>
<keyword evidence="1" id="KW-0812">Transmembrane</keyword>
<feature type="transmembrane region" description="Helical" evidence="1">
    <location>
        <begin position="63"/>
        <end position="88"/>
    </location>
</feature>
<organism evidence="2 3">
    <name type="scientific">Microbulbifer taiwanensis</name>
    <dbReference type="NCBI Taxonomy" id="986746"/>
    <lineage>
        <taxon>Bacteria</taxon>
        <taxon>Pseudomonadati</taxon>
        <taxon>Pseudomonadota</taxon>
        <taxon>Gammaproteobacteria</taxon>
        <taxon>Cellvibrionales</taxon>
        <taxon>Microbulbiferaceae</taxon>
        <taxon>Microbulbifer</taxon>
    </lineage>
</organism>
<dbReference type="Proteomes" id="UP001596425">
    <property type="component" value="Unassembled WGS sequence"/>
</dbReference>
<keyword evidence="1" id="KW-1133">Transmembrane helix</keyword>
<feature type="transmembrane region" description="Helical" evidence="1">
    <location>
        <begin position="23"/>
        <end position="43"/>
    </location>
</feature>
<keyword evidence="1" id="KW-0472">Membrane</keyword>
<comment type="caution">
    <text evidence="2">The sequence shown here is derived from an EMBL/GenBank/DDBJ whole genome shotgun (WGS) entry which is preliminary data.</text>
</comment>
<proteinExistence type="predicted"/>
<reference evidence="3" key="1">
    <citation type="journal article" date="2019" name="Int. J. Syst. Evol. Microbiol.">
        <title>The Global Catalogue of Microorganisms (GCM) 10K type strain sequencing project: providing services to taxonomists for standard genome sequencing and annotation.</title>
        <authorList>
            <consortium name="The Broad Institute Genomics Platform"/>
            <consortium name="The Broad Institute Genome Sequencing Center for Infectious Disease"/>
            <person name="Wu L."/>
            <person name="Ma J."/>
        </authorList>
    </citation>
    <scope>NUCLEOTIDE SEQUENCE [LARGE SCALE GENOMIC DNA]</scope>
    <source>
        <strain evidence="3">CGMCC 1.13718</strain>
    </source>
</reference>
<evidence type="ECO:0000313" key="3">
    <source>
        <dbReference type="Proteomes" id="UP001596425"/>
    </source>
</evidence>
<dbReference type="RefSeq" id="WP_193193342.1">
    <property type="nucleotide sequence ID" value="NZ_JACZFR010000044.1"/>
</dbReference>
<evidence type="ECO:0000313" key="2">
    <source>
        <dbReference type="EMBL" id="MFC6635241.1"/>
    </source>
</evidence>
<keyword evidence="3" id="KW-1185">Reference proteome</keyword>